<accession>A0A0R1V1S8</accession>
<evidence type="ECO:0000313" key="9">
    <source>
        <dbReference type="Proteomes" id="UP000051166"/>
    </source>
</evidence>
<dbReference type="PANTHER" id="PTHR38459">
    <property type="entry name" value="PROPHAGE BACTOPRENOL-LINKED GLUCOSE TRANSLOCASE HOMOLOG"/>
    <property type="match status" value="1"/>
</dbReference>
<evidence type="ECO:0000256" key="5">
    <source>
        <dbReference type="ARBA" id="ARBA00023136"/>
    </source>
</evidence>
<proteinExistence type="inferred from homology"/>
<protein>
    <submittedName>
        <fullName evidence="8">GtcA family membrane protein</fullName>
    </submittedName>
</protein>
<dbReference type="PATRIC" id="fig|1423801.4.peg.1301"/>
<dbReference type="STRING" id="1423801.FD50_GL001272"/>
<comment type="similarity">
    <text evidence="2">Belongs to the GtrA family.</text>
</comment>
<feature type="transmembrane region" description="Helical" evidence="6">
    <location>
        <begin position="117"/>
        <end position="134"/>
    </location>
</feature>
<evidence type="ECO:0000256" key="4">
    <source>
        <dbReference type="ARBA" id="ARBA00022989"/>
    </source>
</evidence>
<feature type="transmembrane region" description="Helical" evidence="6">
    <location>
        <begin position="21"/>
        <end position="39"/>
    </location>
</feature>
<evidence type="ECO:0000256" key="2">
    <source>
        <dbReference type="ARBA" id="ARBA00009399"/>
    </source>
</evidence>
<evidence type="ECO:0000256" key="1">
    <source>
        <dbReference type="ARBA" id="ARBA00004141"/>
    </source>
</evidence>
<dbReference type="InterPro" id="IPR007267">
    <property type="entry name" value="GtrA_DPMS_TM"/>
</dbReference>
<dbReference type="InterPro" id="IPR051401">
    <property type="entry name" value="GtrA_CellWall_Glycosyl"/>
</dbReference>
<comment type="subcellular location">
    <subcellularLocation>
        <location evidence="1">Membrane</location>
        <topology evidence="1">Multi-pass membrane protein</topology>
    </subcellularLocation>
</comment>
<feature type="domain" description="GtrA/DPMS transmembrane" evidence="7">
    <location>
        <begin position="24"/>
        <end position="140"/>
    </location>
</feature>
<evidence type="ECO:0000256" key="6">
    <source>
        <dbReference type="SAM" id="Phobius"/>
    </source>
</evidence>
<organism evidence="8 9">
    <name type="scientific">Liquorilactobacillus satsumensis DSM 16230 = JCM 12392</name>
    <dbReference type="NCBI Taxonomy" id="1423801"/>
    <lineage>
        <taxon>Bacteria</taxon>
        <taxon>Bacillati</taxon>
        <taxon>Bacillota</taxon>
        <taxon>Bacilli</taxon>
        <taxon>Lactobacillales</taxon>
        <taxon>Lactobacillaceae</taxon>
        <taxon>Liquorilactobacillus</taxon>
    </lineage>
</organism>
<evidence type="ECO:0000256" key="3">
    <source>
        <dbReference type="ARBA" id="ARBA00022692"/>
    </source>
</evidence>
<reference evidence="8 9" key="1">
    <citation type="journal article" date="2015" name="Genome Announc.">
        <title>Expanding the biotechnology potential of lactobacilli through comparative genomics of 213 strains and associated genera.</title>
        <authorList>
            <person name="Sun Z."/>
            <person name="Harris H.M."/>
            <person name="McCann A."/>
            <person name="Guo C."/>
            <person name="Argimon S."/>
            <person name="Zhang W."/>
            <person name="Yang X."/>
            <person name="Jeffery I.B."/>
            <person name="Cooney J.C."/>
            <person name="Kagawa T.F."/>
            <person name="Liu W."/>
            <person name="Song Y."/>
            <person name="Salvetti E."/>
            <person name="Wrobel A."/>
            <person name="Rasinkangas P."/>
            <person name="Parkhill J."/>
            <person name="Rea M.C."/>
            <person name="O'Sullivan O."/>
            <person name="Ritari J."/>
            <person name="Douillard F.P."/>
            <person name="Paul Ross R."/>
            <person name="Yang R."/>
            <person name="Briner A.E."/>
            <person name="Felis G.E."/>
            <person name="de Vos W.M."/>
            <person name="Barrangou R."/>
            <person name="Klaenhammer T.R."/>
            <person name="Caufield P.W."/>
            <person name="Cui Y."/>
            <person name="Zhang H."/>
            <person name="O'Toole P.W."/>
        </authorList>
    </citation>
    <scope>NUCLEOTIDE SEQUENCE [LARGE SCALE GENOMIC DNA]</scope>
    <source>
        <strain evidence="8 9">DSM 16230</strain>
    </source>
</reference>
<feature type="transmembrane region" description="Helical" evidence="6">
    <location>
        <begin position="91"/>
        <end position="111"/>
    </location>
</feature>
<keyword evidence="5 6" id="KW-0472">Membrane</keyword>
<dbReference type="EMBL" id="AZFQ01000050">
    <property type="protein sequence ID" value="KRL97706.1"/>
    <property type="molecule type" value="Genomic_DNA"/>
</dbReference>
<sequence length="144" mass="16754">MENTEALMIKIMNLYEKYKAVIAYLFWGGVTTVVNIGIFESWVSMGLNYQLGNVVAWFFSVLVAYISNKIWVFTTPFRNIRSLLSEMSSFFFFRLLTLVLDVIITGIGISLLKWDTLLVKVLDNVIVIVANYFFSKWYIFKKTE</sequence>
<dbReference type="GO" id="GO:0000271">
    <property type="term" value="P:polysaccharide biosynthetic process"/>
    <property type="evidence" value="ECO:0007669"/>
    <property type="project" value="InterPro"/>
</dbReference>
<evidence type="ECO:0000259" key="7">
    <source>
        <dbReference type="Pfam" id="PF04138"/>
    </source>
</evidence>
<evidence type="ECO:0000313" key="8">
    <source>
        <dbReference type="EMBL" id="KRL97706.1"/>
    </source>
</evidence>
<comment type="caution">
    <text evidence="8">The sequence shown here is derived from an EMBL/GenBank/DDBJ whole genome shotgun (WGS) entry which is preliminary data.</text>
</comment>
<gene>
    <name evidence="8" type="ORF">FD50_GL001272</name>
</gene>
<keyword evidence="3 6" id="KW-0812">Transmembrane</keyword>
<name>A0A0R1V1S8_9LACO</name>
<dbReference type="Pfam" id="PF04138">
    <property type="entry name" value="GtrA_DPMS_TM"/>
    <property type="match status" value="1"/>
</dbReference>
<feature type="transmembrane region" description="Helical" evidence="6">
    <location>
        <begin position="51"/>
        <end position="71"/>
    </location>
</feature>
<dbReference type="PANTHER" id="PTHR38459:SF5">
    <property type="entry name" value="CELL WALL TEICHOIC ACID GLYCOSYLATION PROTEIN GTCA"/>
    <property type="match status" value="1"/>
</dbReference>
<keyword evidence="9" id="KW-1185">Reference proteome</keyword>
<keyword evidence="4 6" id="KW-1133">Transmembrane helix</keyword>
<dbReference type="GO" id="GO:0005886">
    <property type="term" value="C:plasma membrane"/>
    <property type="evidence" value="ECO:0007669"/>
    <property type="project" value="TreeGrafter"/>
</dbReference>
<dbReference type="Proteomes" id="UP000051166">
    <property type="component" value="Unassembled WGS sequence"/>
</dbReference>
<dbReference type="AlphaFoldDB" id="A0A0R1V1S8"/>